<accession>A0A379YX22</accession>
<dbReference type="PANTHER" id="PTHR36508:SF1">
    <property type="entry name" value="PROTEIN SLYX"/>
    <property type="match status" value="1"/>
</dbReference>
<dbReference type="EMBL" id="AP024613">
    <property type="protein sequence ID" value="BCV43972.1"/>
    <property type="molecule type" value="Genomic_DNA"/>
</dbReference>
<dbReference type="RefSeq" id="WP_025011529.1">
    <property type="nucleotide sequence ID" value="NZ_AP024609.1"/>
</dbReference>
<keyword evidence="2" id="KW-0175">Coiled coil</keyword>
<dbReference type="PANTHER" id="PTHR36508">
    <property type="entry name" value="PROTEIN SLYX"/>
    <property type="match status" value="1"/>
</dbReference>
<gene>
    <name evidence="1 4" type="primary">slyX</name>
    <name evidence="4" type="ORF">NCTC10738_00595</name>
    <name evidence="3" type="ORF">TUM17379_09900</name>
</gene>
<dbReference type="OrthoDB" id="5771733at2"/>
<dbReference type="AlphaFoldDB" id="A0A1S2TFB3"/>
<dbReference type="Gene3D" id="1.20.5.300">
    <property type="match status" value="1"/>
</dbReference>
<dbReference type="KEGG" id="salg:BS332_12300"/>
<evidence type="ECO:0000313" key="5">
    <source>
        <dbReference type="Proteomes" id="UP000254069"/>
    </source>
</evidence>
<reference evidence="3" key="2">
    <citation type="submission" date="2021-05" db="EMBL/GenBank/DDBJ databases">
        <title>Molecular characterization for Shewanella algae harboring chromosomal blaOXA-55-like strains isolated from clinical and environment sample.</title>
        <authorList>
            <person name="Ohama Y."/>
            <person name="Aoki K."/>
            <person name="Harada S."/>
            <person name="Moriya K."/>
            <person name="Ishii Y."/>
            <person name="Tateda K."/>
        </authorList>
    </citation>
    <scope>NUCLEOTIDE SEQUENCE</scope>
    <source>
        <strain evidence="3">TUM17379</strain>
    </source>
</reference>
<feature type="coiled-coil region" evidence="2">
    <location>
        <begin position="8"/>
        <end position="42"/>
    </location>
</feature>
<reference evidence="4 5" key="1">
    <citation type="submission" date="2018-06" db="EMBL/GenBank/DDBJ databases">
        <authorList>
            <consortium name="Pathogen Informatics"/>
            <person name="Doyle S."/>
        </authorList>
    </citation>
    <scope>NUCLEOTIDE SEQUENCE [LARGE SCALE GENOMIC DNA]</scope>
    <source>
        <strain evidence="4 5">NCTC10738</strain>
    </source>
</reference>
<dbReference type="HAMAP" id="MF_00715">
    <property type="entry name" value="SlyX"/>
    <property type="match status" value="1"/>
</dbReference>
<organism evidence="4 5">
    <name type="scientific">Shewanella algae</name>
    <dbReference type="NCBI Taxonomy" id="38313"/>
    <lineage>
        <taxon>Bacteria</taxon>
        <taxon>Pseudomonadati</taxon>
        <taxon>Pseudomonadota</taxon>
        <taxon>Gammaproteobacteria</taxon>
        <taxon>Alteromonadales</taxon>
        <taxon>Shewanellaceae</taxon>
        <taxon>Shewanella</taxon>
    </lineage>
</organism>
<comment type="similarity">
    <text evidence="1">Belongs to the SlyX family.</text>
</comment>
<name>A0A1S2TFB3_9GAMM</name>
<dbReference type="Pfam" id="PF04102">
    <property type="entry name" value="SlyX"/>
    <property type="match status" value="1"/>
</dbReference>
<proteinExistence type="inferred from homology"/>
<keyword evidence="5" id="KW-1185">Reference proteome</keyword>
<dbReference type="STRING" id="38313.GCA_000947195_00972"/>
<evidence type="ECO:0000256" key="1">
    <source>
        <dbReference type="HAMAP-Rule" id="MF_00715"/>
    </source>
</evidence>
<dbReference type="Proteomes" id="UP000825078">
    <property type="component" value="Chromosome"/>
</dbReference>
<accession>A0A1S2TFB3</accession>
<dbReference type="GeneID" id="88624026"/>
<evidence type="ECO:0000313" key="4">
    <source>
        <dbReference type="EMBL" id="SUI51012.1"/>
    </source>
</evidence>
<dbReference type="InterPro" id="IPR007236">
    <property type="entry name" value="SlyX"/>
</dbReference>
<evidence type="ECO:0000313" key="3">
    <source>
        <dbReference type="EMBL" id="BCV43972.1"/>
    </source>
</evidence>
<dbReference type="Proteomes" id="UP000254069">
    <property type="component" value="Unassembled WGS sequence"/>
</dbReference>
<protein>
    <recommendedName>
        <fullName evidence="1">Protein SlyX homolog</fullName>
    </recommendedName>
</protein>
<sequence>MQAIPDRIEELETKLSFQEATLEELSQEIFELNKVVAEQQFQIQLLISKLKAVEPSNIASQSEETPPPHY</sequence>
<evidence type="ECO:0000256" key="2">
    <source>
        <dbReference type="SAM" id="Coils"/>
    </source>
</evidence>
<dbReference type="EMBL" id="UGYO01000001">
    <property type="protein sequence ID" value="SUI51012.1"/>
    <property type="molecule type" value="Genomic_DNA"/>
</dbReference>